<evidence type="ECO:0000313" key="3">
    <source>
        <dbReference type="EMBL" id="EME44825.1"/>
    </source>
</evidence>
<dbReference type="OrthoDB" id="20872at2759"/>
<dbReference type="InterPro" id="IPR058525">
    <property type="entry name" value="DUF8212"/>
</dbReference>
<dbReference type="HOGENOM" id="CLU_000288_138_0_1"/>
<dbReference type="PANTHER" id="PTHR10622:SF10">
    <property type="entry name" value="HET DOMAIN-CONTAINING PROTEIN"/>
    <property type="match status" value="1"/>
</dbReference>
<dbReference type="STRING" id="675120.N1PR36"/>
<dbReference type="EMBL" id="KB446539">
    <property type="protein sequence ID" value="EME44825.1"/>
    <property type="molecule type" value="Genomic_DNA"/>
</dbReference>
<evidence type="ECO:0000259" key="1">
    <source>
        <dbReference type="Pfam" id="PF06985"/>
    </source>
</evidence>
<keyword evidence="4" id="KW-1185">Reference proteome</keyword>
<dbReference type="eggNOG" id="KOG4177">
    <property type="taxonomic scope" value="Eukaryota"/>
</dbReference>
<reference evidence="4" key="1">
    <citation type="journal article" date="2012" name="PLoS Genet.">
        <title>The genomes of the fungal plant pathogens Cladosporium fulvum and Dothistroma septosporum reveal adaptation to different hosts and lifestyles but also signatures of common ancestry.</title>
        <authorList>
            <person name="de Wit P.J.G.M."/>
            <person name="van der Burgt A."/>
            <person name="Oekmen B."/>
            <person name="Stergiopoulos I."/>
            <person name="Abd-Elsalam K.A."/>
            <person name="Aerts A.L."/>
            <person name="Bahkali A.H."/>
            <person name="Beenen H.G."/>
            <person name="Chettri P."/>
            <person name="Cox M.P."/>
            <person name="Datema E."/>
            <person name="de Vries R.P."/>
            <person name="Dhillon B."/>
            <person name="Ganley A.R."/>
            <person name="Griffiths S.A."/>
            <person name="Guo Y."/>
            <person name="Hamelin R.C."/>
            <person name="Henrissat B."/>
            <person name="Kabir M.S."/>
            <person name="Jashni M.K."/>
            <person name="Kema G."/>
            <person name="Klaubauf S."/>
            <person name="Lapidus A."/>
            <person name="Levasseur A."/>
            <person name="Lindquist E."/>
            <person name="Mehrabi R."/>
            <person name="Ohm R.A."/>
            <person name="Owen T.J."/>
            <person name="Salamov A."/>
            <person name="Schwelm A."/>
            <person name="Schijlen E."/>
            <person name="Sun H."/>
            <person name="van den Burg H.A."/>
            <person name="van Ham R.C.H.J."/>
            <person name="Zhang S."/>
            <person name="Goodwin S.B."/>
            <person name="Grigoriev I.V."/>
            <person name="Collemare J."/>
            <person name="Bradshaw R.E."/>
        </authorList>
    </citation>
    <scope>NUCLEOTIDE SEQUENCE [LARGE SCALE GENOMIC DNA]</scope>
    <source>
        <strain evidence="4">NZE10 / CBS 128990</strain>
    </source>
</reference>
<dbReference type="Pfam" id="PF26640">
    <property type="entry name" value="DUF8212"/>
    <property type="match status" value="1"/>
</dbReference>
<feature type="domain" description="DUF8212" evidence="2">
    <location>
        <begin position="229"/>
        <end position="298"/>
    </location>
</feature>
<feature type="non-terminal residue" evidence="3">
    <location>
        <position position="306"/>
    </location>
</feature>
<dbReference type="OMA" id="MLRINIC"/>
<dbReference type="PANTHER" id="PTHR10622">
    <property type="entry name" value="HET DOMAIN-CONTAINING PROTEIN"/>
    <property type="match status" value="1"/>
</dbReference>
<organism evidence="3 4">
    <name type="scientific">Dothistroma septosporum (strain NZE10 / CBS 128990)</name>
    <name type="common">Red band needle blight fungus</name>
    <name type="synonym">Mycosphaerella pini</name>
    <dbReference type="NCBI Taxonomy" id="675120"/>
    <lineage>
        <taxon>Eukaryota</taxon>
        <taxon>Fungi</taxon>
        <taxon>Dikarya</taxon>
        <taxon>Ascomycota</taxon>
        <taxon>Pezizomycotina</taxon>
        <taxon>Dothideomycetes</taxon>
        <taxon>Dothideomycetidae</taxon>
        <taxon>Mycosphaerellales</taxon>
        <taxon>Mycosphaerellaceae</taxon>
        <taxon>Dothistroma</taxon>
    </lineage>
</organism>
<evidence type="ECO:0000313" key="4">
    <source>
        <dbReference type="Proteomes" id="UP000016933"/>
    </source>
</evidence>
<reference evidence="3 4" key="2">
    <citation type="journal article" date="2012" name="PLoS Pathog.">
        <title>Diverse lifestyles and strategies of plant pathogenesis encoded in the genomes of eighteen Dothideomycetes fungi.</title>
        <authorList>
            <person name="Ohm R.A."/>
            <person name="Feau N."/>
            <person name="Henrissat B."/>
            <person name="Schoch C.L."/>
            <person name="Horwitz B.A."/>
            <person name="Barry K.W."/>
            <person name="Condon B.J."/>
            <person name="Copeland A.C."/>
            <person name="Dhillon B."/>
            <person name="Glaser F."/>
            <person name="Hesse C.N."/>
            <person name="Kosti I."/>
            <person name="LaButti K."/>
            <person name="Lindquist E.A."/>
            <person name="Lucas S."/>
            <person name="Salamov A.A."/>
            <person name="Bradshaw R.E."/>
            <person name="Ciuffetti L."/>
            <person name="Hamelin R.C."/>
            <person name="Kema G.H.J."/>
            <person name="Lawrence C."/>
            <person name="Scott J.A."/>
            <person name="Spatafora J.W."/>
            <person name="Turgeon B.G."/>
            <person name="de Wit P.J.G.M."/>
            <person name="Zhong S."/>
            <person name="Goodwin S.B."/>
            <person name="Grigoriev I.V."/>
        </authorList>
    </citation>
    <scope>NUCLEOTIDE SEQUENCE [LARGE SCALE GENOMIC DNA]</scope>
    <source>
        <strain evidence="4">NZE10 / CBS 128990</strain>
    </source>
</reference>
<protein>
    <submittedName>
        <fullName evidence="3">Uncharacterized protein</fullName>
    </submittedName>
</protein>
<dbReference type="InterPro" id="IPR010730">
    <property type="entry name" value="HET"/>
</dbReference>
<proteinExistence type="predicted"/>
<gene>
    <name evidence="3" type="ORF">DOTSEDRAFT_130363</name>
</gene>
<dbReference type="Proteomes" id="UP000016933">
    <property type="component" value="Unassembled WGS sequence"/>
</dbReference>
<name>N1PR36_DOTSN</name>
<evidence type="ECO:0000259" key="2">
    <source>
        <dbReference type="Pfam" id="PF26640"/>
    </source>
</evidence>
<accession>N1PR36</accession>
<dbReference type="AlphaFoldDB" id="N1PR36"/>
<sequence length="306" mass="34918">MFIRSETPEPTSQLDPDVYAILSHTWSQDEVTFKDMTHLPTAERRAGFWKVRRCCEQARSDGFQWAWVDTCCIDKSSSAELQEAINSMFEWYANAAHCYAYLPDVDIDADATADKAAFMNSRWFSRGWTLQELIAPKTLTFYGNGWSRLGPRTELSWLIAKRTGIPEGLLGADPISRDSRRQRSVDHYSIAQRMSWASGRQTTRIEDRAYSLLGLFGIAMPMLYGEGRRAFLRLQEEIVRTSRDLSILAWERPSIPIDHIDSMGHDDDSLQSLLAPSPDFFSECGDIIFYETKQALQSSIERTVSS</sequence>
<feature type="domain" description="Heterokaryon incompatibility" evidence="1">
    <location>
        <begin position="19"/>
        <end position="106"/>
    </location>
</feature>
<dbReference type="Pfam" id="PF06985">
    <property type="entry name" value="HET"/>
    <property type="match status" value="1"/>
</dbReference>